<dbReference type="Pfam" id="PF09343">
    <property type="entry name" value="DUF2460"/>
    <property type="match status" value="1"/>
</dbReference>
<accession>A0ABS9E4Z4</accession>
<reference evidence="2 3" key="1">
    <citation type="submission" date="2022-01" db="EMBL/GenBank/DDBJ databases">
        <title>Maritalea mediterranea sp. nov., isolated from marine plastic residues from the Malva-rosa beach (Valencia, Spain).</title>
        <authorList>
            <person name="Vidal-Verdu A."/>
            <person name="Molina-Menor E."/>
            <person name="Pascual J."/>
            <person name="Pereto J."/>
            <person name="Porcar M."/>
        </authorList>
    </citation>
    <scope>NUCLEOTIDE SEQUENCE [LARGE SCALE GENOMIC DNA]</scope>
    <source>
        <strain evidence="2 3">P4.10X</strain>
    </source>
</reference>
<proteinExistence type="predicted"/>
<dbReference type="InterPro" id="IPR011740">
    <property type="entry name" value="DUF2460"/>
</dbReference>
<evidence type="ECO:0000313" key="2">
    <source>
        <dbReference type="EMBL" id="MCF4097941.1"/>
    </source>
</evidence>
<dbReference type="EMBL" id="JAKGTI010000001">
    <property type="protein sequence ID" value="MCF4097941.1"/>
    <property type="molecule type" value="Genomic_DNA"/>
</dbReference>
<dbReference type="NCBIfam" id="TIGR02217">
    <property type="entry name" value="chp_TIGR02217"/>
    <property type="match status" value="1"/>
</dbReference>
<name>A0ABS9E4Z4_9HYPH</name>
<organism evidence="2 3">
    <name type="scientific">Maritalea mediterranea</name>
    <dbReference type="NCBI Taxonomy" id="2909667"/>
    <lineage>
        <taxon>Bacteria</taxon>
        <taxon>Pseudomonadati</taxon>
        <taxon>Pseudomonadota</taxon>
        <taxon>Alphaproteobacteria</taxon>
        <taxon>Hyphomicrobiales</taxon>
        <taxon>Devosiaceae</taxon>
        <taxon>Maritalea</taxon>
    </lineage>
</organism>
<sequence>MAFHHIRFPINIALGARGGPQWSTDIVSLVSGAEERNTRWAQSRRKYNAGYGVKSAADMRQILSFFEERRGRFHGFLFRDPLDHSSNQETVTPYDQDLGFGDGSQTNFQLIKHYGSAFDPYERQIKKPVADSVRVAVNGSELAPGADFTVDDTTGLLSFASAPSSGASLTAGFEFDVPVRFDTDHLDVELSSFDAGLIPSIPLIEILT</sequence>
<evidence type="ECO:0000313" key="3">
    <source>
        <dbReference type="Proteomes" id="UP001201217"/>
    </source>
</evidence>
<comment type="caution">
    <text evidence="2">The sequence shown here is derived from an EMBL/GenBank/DDBJ whole genome shotgun (WGS) entry which is preliminary data.</text>
</comment>
<feature type="domain" description="DUF2460" evidence="1">
    <location>
        <begin position="4"/>
        <end position="206"/>
    </location>
</feature>
<dbReference type="Proteomes" id="UP001201217">
    <property type="component" value="Unassembled WGS sequence"/>
</dbReference>
<keyword evidence="3" id="KW-1185">Reference proteome</keyword>
<evidence type="ECO:0000259" key="1">
    <source>
        <dbReference type="Pfam" id="PF09343"/>
    </source>
</evidence>
<gene>
    <name evidence="2" type="ORF">L1I42_05505</name>
</gene>
<protein>
    <submittedName>
        <fullName evidence="2">DUF2460 domain-containing protein</fullName>
    </submittedName>
</protein>
<dbReference type="RefSeq" id="WP_236113483.1">
    <property type="nucleotide sequence ID" value="NZ_JAKGTI010000001.1"/>
</dbReference>